<keyword evidence="6" id="KW-1133">Transmembrane helix</keyword>
<feature type="transmembrane region" description="Helical" evidence="6">
    <location>
        <begin position="131"/>
        <end position="154"/>
    </location>
</feature>
<keyword evidence="9" id="KW-1185">Reference proteome</keyword>
<evidence type="ECO:0000256" key="6">
    <source>
        <dbReference type="SAM" id="Phobius"/>
    </source>
</evidence>
<dbReference type="GO" id="GO:0016301">
    <property type="term" value="F:kinase activity"/>
    <property type="evidence" value="ECO:0007669"/>
    <property type="project" value="UniProtKB-KW"/>
</dbReference>
<proteinExistence type="predicted"/>
<keyword evidence="6" id="KW-0812">Transmembrane</keyword>
<dbReference type="InterPro" id="IPR050482">
    <property type="entry name" value="Sensor_HK_TwoCompSys"/>
</dbReference>
<accession>A0ABW0NKS0</accession>
<dbReference type="PANTHER" id="PTHR24421">
    <property type="entry name" value="NITRATE/NITRITE SENSOR PROTEIN NARX-RELATED"/>
    <property type="match status" value="1"/>
</dbReference>
<evidence type="ECO:0000259" key="7">
    <source>
        <dbReference type="Pfam" id="PF02518"/>
    </source>
</evidence>
<dbReference type="CDD" id="cd16917">
    <property type="entry name" value="HATPase_UhpB-NarQ-NarX-like"/>
    <property type="match status" value="1"/>
</dbReference>
<reference evidence="9" key="1">
    <citation type="journal article" date="2019" name="Int. J. Syst. Evol. Microbiol.">
        <title>The Global Catalogue of Microorganisms (GCM) 10K type strain sequencing project: providing services to taxonomists for standard genome sequencing and annotation.</title>
        <authorList>
            <consortium name="The Broad Institute Genomics Platform"/>
            <consortium name="The Broad Institute Genome Sequencing Center for Infectious Disease"/>
            <person name="Wu L."/>
            <person name="Ma J."/>
        </authorList>
    </citation>
    <scope>NUCLEOTIDE SEQUENCE [LARGE SCALE GENOMIC DNA]</scope>
    <source>
        <strain evidence="9">CGMCC 4.6997</strain>
    </source>
</reference>
<dbReference type="EC" id="2.7.13.3" evidence="2"/>
<evidence type="ECO:0000313" key="9">
    <source>
        <dbReference type="Proteomes" id="UP001596039"/>
    </source>
</evidence>
<dbReference type="InterPro" id="IPR036890">
    <property type="entry name" value="HATPase_C_sf"/>
</dbReference>
<dbReference type="Proteomes" id="UP001596039">
    <property type="component" value="Unassembled WGS sequence"/>
</dbReference>
<dbReference type="Pfam" id="PF02518">
    <property type="entry name" value="HATPase_c"/>
    <property type="match status" value="1"/>
</dbReference>
<dbReference type="Gene3D" id="3.30.565.10">
    <property type="entry name" value="Histidine kinase-like ATPase, C-terminal domain"/>
    <property type="match status" value="1"/>
</dbReference>
<keyword evidence="6" id="KW-0472">Membrane</keyword>
<evidence type="ECO:0000313" key="8">
    <source>
        <dbReference type="EMBL" id="MFC5500969.1"/>
    </source>
</evidence>
<dbReference type="SUPFAM" id="SSF55874">
    <property type="entry name" value="ATPase domain of HSP90 chaperone/DNA topoisomerase II/histidine kinase"/>
    <property type="match status" value="1"/>
</dbReference>
<dbReference type="RefSeq" id="WP_386738576.1">
    <property type="nucleotide sequence ID" value="NZ_JBHSMG010000001.1"/>
</dbReference>
<gene>
    <name evidence="8" type="ORF">ACFPJ4_01810</name>
</gene>
<feature type="transmembrane region" description="Helical" evidence="6">
    <location>
        <begin position="77"/>
        <end position="99"/>
    </location>
</feature>
<feature type="transmembrane region" description="Helical" evidence="6">
    <location>
        <begin position="12"/>
        <end position="39"/>
    </location>
</feature>
<evidence type="ECO:0000256" key="5">
    <source>
        <dbReference type="ARBA" id="ARBA00023012"/>
    </source>
</evidence>
<feature type="domain" description="Histidine kinase/HSP90-like ATPase" evidence="7">
    <location>
        <begin position="304"/>
        <end position="394"/>
    </location>
</feature>
<dbReference type="InterPro" id="IPR003594">
    <property type="entry name" value="HATPase_dom"/>
</dbReference>
<comment type="catalytic activity">
    <reaction evidence="1">
        <text>ATP + protein L-histidine = ADP + protein N-phospho-L-histidine.</text>
        <dbReference type="EC" id="2.7.13.3"/>
    </reaction>
</comment>
<sequence length="410" mass="43899">MRVPVLPRDVAAGIITGSVAMLGWAIGAVTLVLAFPVLVETLVRAGRAADIPLPAALLLIMLVSLGLVVWRERPWAVAAYLVVGFVASVSYELNLLSVLPGSIETQVYVLNRPAAALVLVGLAARRPIVGIAWSTLGFVVSTLSTVVVAAIAGVPFRPGYAPIFALVVSLAAYLTLWGVQVAQRRRVPNIEELEAENARLSRGEDLARRTTAAVHDTLLNDLSVVMNAPDELDARARARLVEDLETLRGAEWLQESSRLTMTDEQDTLLRNEVGRLISEFQWRGLSVHVTGSGDGIYRLDPAVATALVEALRAALENVARHSGASVAEVELVYTPDSVTIMVTDEGVGFDPATVPDDRLGLRASIKDRLSAVGGEVQIWSSPGSGTSIVMTSPVRAMVRPNDPPHHQESR</sequence>
<keyword evidence="3" id="KW-0808">Transferase</keyword>
<keyword evidence="5" id="KW-0902">Two-component regulatory system</keyword>
<feature type="transmembrane region" description="Helical" evidence="6">
    <location>
        <begin position="51"/>
        <end position="70"/>
    </location>
</feature>
<dbReference type="EMBL" id="JBHSMG010000001">
    <property type="protein sequence ID" value="MFC5500969.1"/>
    <property type="molecule type" value="Genomic_DNA"/>
</dbReference>
<keyword evidence="4 8" id="KW-0418">Kinase</keyword>
<organism evidence="8 9">
    <name type="scientific">Lysinimonas soli</name>
    <dbReference type="NCBI Taxonomy" id="1074233"/>
    <lineage>
        <taxon>Bacteria</taxon>
        <taxon>Bacillati</taxon>
        <taxon>Actinomycetota</taxon>
        <taxon>Actinomycetes</taxon>
        <taxon>Micrococcales</taxon>
        <taxon>Microbacteriaceae</taxon>
        <taxon>Lysinimonas</taxon>
    </lineage>
</organism>
<protein>
    <recommendedName>
        <fullName evidence="2">histidine kinase</fullName>
        <ecNumber evidence="2">2.7.13.3</ecNumber>
    </recommendedName>
</protein>
<evidence type="ECO:0000256" key="4">
    <source>
        <dbReference type="ARBA" id="ARBA00022777"/>
    </source>
</evidence>
<evidence type="ECO:0000256" key="1">
    <source>
        <dbReference type="ARBA" id="ARBA00000085"/>
    </source>
</evidence>
<name>A0ABW0NKS0_9MICO</name>
<evidence type="ECO:0000256" key="3">
    <source>
        <dbReference type="ARBA" id="ARBA00022679"/>
    </source>
</evidence>
<dbReference type="PANTHER" id="PTHR24421:SF10">
    <property type="entry name" value="NITRATE_NITRITE SENSOR PROTEIN NARQ"/>
    <property type="match status" value="1"/>
</dbReference>
<feature type="transmembrane region" description="Helical" evidence="6">
    <location>
        <begin position="160"/>
        <end position="179"/>
    </location>
</feature>
<comment type="caution">
    <text evidence="8">The sequence shown here is derived from an EMBL/GenBank/DDBJ whole genome shotgun (WGS) entry which is preliminary data.</text>
</comment>
<evidence type="ECO:0000256" key="2">
    <source>
        <dbReference type="ARBA" id="ARBA00012438"/>
    </source>
</evidence>